<protein>
    <submittedName>
        <fullName evidence="1">26 kDa periplasmic immunogenic protein</fullName>
    </submittedName>
</protein>
<reference evidence="1" key="1">
    <citation type="submission" date="2016-10" db="EMBL/GenBank/DDBJ databases">
        <title>Sequence of Gallionella enrichment culture.</title>
        <authorList>
            <person name="Poehlein A."/>
            <person name="Muehling M."/>
            <person name="Daniel R."/>
        </authorList>
    </citation>
    <scope>NUCLEOTIDE SEQUENCE</scope>
</reference>
<dbReference type="GO" id="GO:0006974">
    <property type="term" value="P:DNA damage response"/>
    <property type="evidence" value="ECO:0007669"/>
    <property type="project" value="TreeGrafter"/>
</dbReference>
<dbReference type="Pfam" id="PF04402">
    <property type="entry name" value="SIMPL"/>
    <property type="match status" value="1"/>
</dbReference>
<gene>
    <name evidence="1" type="ORF">GALL_379810</name>
</gene>
<dbReference type="Gene3D" id="3.30.110.170">
    <property type="entry name" value="Protein of unknown function (DUF541), domain 1"/>
    <property type="match status" value="1"/>
</dbReference>
<organism evidence="1">
    <name type="scientific">mine drainage metagenome</name>
    <dbReference type="NCBI Taxonomy" id="410659"/>
    <lineage>
        <taxon>unclassified sequences</taxon>
        <taxon>metagenomes</taxon>
        <taxon>ecological metagenomes</taxon>
    </lineage>
</organism>
<dbReference type="AlphaFoldDB" id="A0A1J5Q9G4"/>
<dbReference type="PANTHER" id="PTHR34387:SF1">
    <property type="entry name" value="PERIPLASMIC IMMUNOGENIC PROTEIN"/>
    <property type="match status" value="1"/>
</dbReference>
<name>A0A1J5Q9G4_9ZZZZ</name>
<dbReference type="EMBL" id="MLJW01001084">
    <property type="protein sequence ID" value="OIQ80273.1"/>
    <property type="molecule type" value="Genomic_DNA"/>
</dbReference>
<dbReference type="InterPro" id="IPR007497">
    <property type="entry name" value="SIMPL/DUF541"/>
</dbReference>
<dbReference type="PANTHER" id="PTHR34387">
    <property type="entry name" value="SLR1258 PROTEIN"/>
    <property type="match status" value="1"/>
</dbReference>
<dbReference type="Gene3D" id="3.30.70.2970">
    <property type="entry name" value="Protein of unknown function (DUF541), domain 2"/>
    <property type="match status" value="1"/>
</dbReference>
<proteinExistence type="predicted"/>
<comment type="caution">
    <text evidence="1">The sequence shown here is derived from an EMBL/GenBank/DDBJ whole genome shotgun (WGS) entry which is preliminary data.</text>
</comment>
<dbReference type="InterPro" id="IPR052022">
    <property type="entry name" value="26kDa_periplasmic_antigen"/>
</dbReference>
<evidence type="ECO:0000313" key="1">
    <source>
        <dbReference type="EMBL" id="OIQ80273.1"/>
    </source>
</evidence>
<sequence length="238" mass="24393">MFPRRLGLALTAGVVLLTLGAPSAQAADTTARAITVQATGTIKVTPDAVRLNLTATSLAPTSKDALAATSTTASAVRKALAANGIATKDIATTRITVNPEYNYAAGDKTPTLAGYRATQSFTVVIRKADTAGKVIDDVVAAAGDGATIDAVTPFVLDSEKALASARISAVSKARVKAKAYASLLGEKLGRVVYLTELNSNYSPGPIPYGVGAKADSATQVDLGQQDVSVSIEVKWSLK</sequence>
<accession>A0A1J5Q9G4</accession>